<dbReference type="AlphaFoldDB" id="A0A7S2J1W9"/>
<reference evidence="2" key="1">
    <citation type="submission" date="2021-01" db="EMBL/GenBank/DDBJ databases">
        <authorList>
            <person name="Corre E."/>
            <person name="Pelletier E."/>
            <person name="Niang G."/>
            <person name="Scheremetjew M."/>
            <person name="Finn R."/>
            <person name="Kale V."/>
            <person name="Holt S."/>
            <person name="Cochrane G."/>
            <person name="Meng A."/>
            <person name="Brown T."/>
            <person name="Cohen L."/>
        </authorList>
    </citation>
    <scope>NUCLEOTIDE SEQUENCE</scope>
    <source>
        <strain evidence="2">CCMP2222</strain>
    </source>
</reference>
<accession>A0A7S2J1W9</accession>
<gene>
    <name evidence="2" type="ORF">AAND1436_LOCUS45998</name>
</gene>
<feature type="region of interest" description="Disordered" evidence="1">
    <location>
        <begin position="99"/>
        <end position="121"/>
    </location>
</feature>
<proteinExistence type="predicted"/>
<sequence>MWLDVLLLEEGFASFRAGAACWALLKASADTLDALARQRDQLRSELKPLAVQADALGAPPADWRPRHFFLPWRRWKADWLESMLFQEDLSFMGVHDQAVAPRSSGPGDAVAGTSPATPLLS</sequence>
<evidence type="ECO:0000313" key="2">
    <source>
        <dbReference type="EMBL" id="CAD9534719.1"/>
    </source>
</evidence>
<organism evidence="2">
    <name type="scientific">Alexandrium andersonii</name>
    <dbReference type="NCBI Taxonomy" id="327968"/>
    <lineage>
        <taxon>Eukaryota</taxon>
        <taxon>Sar</taxon>
        <taxon>Alveolata</taxon>
        <taxon>Dinophyceae</taxon>
        <taxon>Gonyaulacales</taxon>
        <taxon>Pyrocystaceae</taxon>
        <taxon>Alexandrium</taxon>
    </lineage>
</organism>
<protein>
    <submittedName>
        <fullName evidence="2">Uncharacterized protein</fullName>
    </submittedName>
</protein>
<name>A0A7S2J1W9_9DINO</name>
<dbReference type="EMBL" id="HBGQ01096348">
    <property type="protein sequence ID" value="CAD9534719.1"/>
    <property type="molecule type" value="Transcribed_RNA"/>
</dbReference>
<evidence type="ECO:0000256" key="1">
    <source>
        <dbReference type="SAM" id="MobiDB-lite"/>
    </source>
</evidence>